<evidence type="ECO:0000313" key="3">
    <source>
        <dbReference type="Proteomes" id="UP000292445"/>
    </source>
</evidence>
<organism evidence="2 3">
    <name type="scientific">Pigmentiphaga kullae</name>
    <dbReference type="NCBI Taxonomy" id="151784"/>
    <lineage>
        <taxon>Bacteria</taxon>
        <taxon>Pseudomonadati</taxon>
        <taxon>Pseudomonadota</taxon>
        <taxon>Betaproteobacteria</taxon>
        <taxon>Burkholderiales</taxon>
        <taxon>Alcaligenaceae</taxon>
        <taxon>Pigmentiphaga</taxon>
    </lineage>
</organism>
<comment type="similarity">
    <text evidence="1">Belongs to the UPF0065 (bug) family.</text>
</comment>
<gene>
    <name evidence="2" type="ORF">EV675_4483</name>
</gene>
<sequence length="330" mass="34401">MKRREFLGAAGMATASSLFGIPLSGHAQSADGFPAKNLRILVSASPGGSADKLARTIGQKLDAVWGTRTLVENQPGGGGSIATNTVAKARPDGYTLLLGGDGLSIDAIQQTRPLPYDPQKDLTGVIKAVVNPLLIMVRPNLGVNNIQEYLQFLKANEGKTSLALSGAKNSHQHLAVELLSQLTGVKINVIPSLGGGPAMLDVIGGHIDAQIITLAAATENVRAGKLKGLAVTTPFRSKALPDIPTLQEAGIKGYAFQSWQGLVAPAGTPAPIIQKIYGEVAGILQKPENRNALEDLGFIVTASNPADVNQTIANDSKLYAEVARKAGLKL</sequence>
<dbReference type="RefSeq" id="WP_242621545.1">
    <property type="nucleotide sequence ID" value="NZ_SGXC01000002.1"/>
</dbReference>
<dbReference type="EMBL" id="SGXC01000002">
    <property type="protein sequence ID" value="RZS81855.1"/>
    <property type="molecule type" value="Genomic_DNA"/>
</dbReference>
<dbReference type="Pfam" id="PF03401">
    <property type="entry name" value="TctC"/>
    <property type="match status" value="1"/>
</dbReference>
<comment type="caution">
    <text evidence="2">The sequence shown here is derived from an EMBL/GenBank/DDBJ whole genome shotgun (WGS) entry which is preliminary data.</text>
</comment>
<dbReference type="InterPro" id="IPR005064">
    <property type="entry name" value="BUG"/>
</dbReference>
<protein>
    <submittedName>
        <fullName evidence="2">Tripartite-type tricarboxylate transporter receptor subunit TctC</fullName>
    </submittedName>
</protein>
<dbReference type="SUPFAM" id="SSF53850">
    <property type="entry name" value="Periplasmic binding protein-like II"/>
    <property type="match status" value="1"/>
</dbReference>
<reference evidence="2 3" key="1">
    <citation type="submission" date="2019-02" db="EMBL/GenBank/DDBJ databases">
        <title>Genomic Encyclopedia of Type Strains, Phase IV (KMG-IV): sequencing the most valuable type-strain genomes for metagenomic binning, comparative biology and taxonomic classification.</title>
        <authorList>
            <person name="Goeker M."/>
        </authorList>
    </citation>
    <scope>NUCLEOTIDE SEQUENCE [LARGE SCALE GENOMIC DNA]</scope>
    <source>
        <strain evidence="2 3">K24</strain>
    </source>
</reference>
<dbReference type="AlphaFoldDB" id="A0A4Q7NFP6"/>
<dbReference type="PIRSF" id="PIRSF017082">
    <property type="entry name" value="YflP"/>
    <property type="match status" value="1"/>
</dbReference>
<keyword evidence="3" id="KW-1185">Reference proteome</keyword>
<proteinExistence type="inferred from homology"/>
<evidence type="ECO:0000313" key="2">
    <source>
        <dbReference type="EMBL" id="RZS81855.1"/>
    </source>
</evidence>
<dbReference type="PANTHER" id="PTHR42928:SF5">
    <property type="entry name" value="BLR1237 PROTEIN"/>
    <property type="match status" value="1"/>
</dbReference>
<keyword evidence="2" id="KW-0675">Receptor</keyword>
<name>A0A4Q7NFP6_9BURK</name>
<evidence type="ECO:0000256" key="1">
    <source>
        <dbReference type="ARBA" id="ARBA00006987"/>
    </source>
</evidence>
<dbReference type="InterPro" id="IPR042100">
    <property type="entry name" value="Bug_dom1"/>
</dbReference>
<accession>A0A4Q7NFP6</accession>
<dbReference type="Gene3D" id="3.40.190.150">
    <property type="entry name" value="Bordetella uptake gene, domain 1"/>
    <property type="match status" value="1"/>
</dbReference>
<dbReference type="Proteomes" id="UP000292445">
    <property type="component" value="Unassembled WGS sequence"/>
</dbReference>
<dbReference type="Gene3D" id="3.40.190.10">
    <property type="entry name" value="Periplasmic binding protein-like II"/>
    <property type="match status" value="1"/>
</dbReference>
<dbReference type="PANTHER" id="PTHR42928">
    <property type="entry name" value="TRICARBOXYLATE-BINDING PROTEIN"/>
    <property type="match status" value="1"/>
</dbReference>